<dbReference type="RefSeq" id="WP_087669779.1">
    <property type="nucleotide sequence ID" value="NZ_FCNW02000037.1"/>
</dbReference>
<sequence length="329" mass="34769">MNNSAGDASPRGFARILLCVDGSFAAAHAAAFARRLAGSGTTVRIAGVVENPRNLVPLGPLAGFDQSAAHVELLEDTEVALATAREAFAGSPATVDTQLIDLVKLGGDVPHAIVAAAADWHADLLVLGARQHHGLLRWVEGVVGEPVRRLARCPMIVVPAQTDVPGNGPPMRLLFAVDGSRTSGDALLAGARLAPAGAAIRVISVIDRAVRYGDFVPVTLFEEAIVEEGRTRLQRAEALLAHLPDVAQVSMETALIETCPDQDDIAHAIAREAEGWRADLLVLGTHGRRGPARWLLGSVASRVARITKTPLMLVLVRGSERQLRDIDGE</sequence>
<reference evidence="3" key="1">
    <citation type="submission" date="2016-01" db="EMBL/GenBank/DDBJ databases">
        <authorList>
            <person name="Peeters C."/>
        </authorList>
    </citation>
    <scope>NUCLEOTIDE SEQUENCE [LARGE SCALE GENOMIC DNA]</scope>
    <source>
        <strain evidence="3">LMG 22934</strain>
    </source>
</reference>
<dbReference type="CDD" id="cd00293">
    <property type="entry name" value="USP-like"/>
    <property type="match status" value="2"/>
</dbReference>
<feature type="domain" description="UspA" evidence="2">
    <location>
        <begin position="172"/>
        <end position="314"/>
    </location>
</feature>
<comment type="similarity">
    <text evidence="1">Belongs to the universal stress protein A family.</text>
</comment>
<dbReference type="InterPro" id="IPR006016">
    <property type="entry name" value="UspA"/>
</dbReference>
<dbReference type="STRING" id="326474.AWB65_05088"/>
<comment type="caution">
    <text evidence="3">The sequence shown here is derived from an EMBL/GenBank/DDBJ whole genome shotgun (WGS) entry which is preliminary data.</text>
</comment>
<evidence type="ECO:0000313" key="3">
    <source>
        <dbReference type="EMBL" id="SAL57736.1"/>
    </source>
</evidence>
<protein>
    <submittedName>
        <fullName evidence="3">UspA domain-containing protein</fullName>
    </submittedName>
</protein>
<dbReference type="Gene3D" id="3.40.50.620">
    <property type="entry name" value="HUPs"/>
    <property type="match status" value="2"/>
</dbReference>
<feature type="domain" description="UspA" evidence="2">
    <location>
        <begin position="13"/>
        <end position="159"/>
    </location>
</feature>
<dbReference type="Proteomes" id="UP000054977">
    <property type="component" value="Unassembled WGS sequence"/>
</dbReference>
<dbReference type="EMBL" id="FCNW02000037">
    <property type="protein sequence ID" value="SAL57736.1"/>
    <property type="molecule type" value="Genomic_DNA"/>
</dbReference>
<dbReference type="SUPFAM" id="SSF52402">
    <property type="entry name" value="Adenine nucleotide alpha hydrolases-like"/>
    <property type="match status" value="2"/>
</dbReference>
<dbReference type="InterPro" id="IPR014729">
    <property type="entry name" value="Rossmann-like_a/b/a_fold"/>
</dbReference>
<evidence type="ECO:0000313" key="4">
    <source>
        <dbReference type="Proteomes" id="UP000054977"/>
    </source>
</evidence>
<accession>A0A158IMD7</accession>
<keyword evidence="4" id="KW-1185">Reference proteome</keyword>
<dbReference type="AlphaFoldDB" id="A0A158IMD7"/>
<name>A0A158IMD7_9BURK</name>
<evidence type="ECO:0000259" key="2">
    <source>
        <dbReference type="Pfam" id="PF00582"/>
    </source>
</evidence>
<dbReference type="PANTHER" id="PTHR46268:SF6">
    <property type="entry name" value="UNIVERSAL STRESS PROTEIN UP12"/>
    <property type="match status" value="1"/>
</dbReference>
<gene>
    <name evidence="3" type="ORF">AWB65_05088</name>
</gene>
<proteinExistence type="inferred from homology"/>
<dbReference type="PRINTS" id="PR01438">
    <property type="entry name" value="UNVRSLSTRESS"/>
</dbReference>
<dbReference type="Pfam" id="PF00582">
    <property type="entry name" value="Usp"/>
    <property type="match status" value="2"/>
</dbReference>
<dbReference type="InterPro" id="IPR006015">
    <property type="entry name" value="Universal_stress_UspA"/>
</dbReference>
<organism evidence="3 4">
    <name type="scientific">Caballeronia humi</name>
    <dbReference type="NCBI Taxonomy" id="326474"/>
    <lineage>
        <taxon>Bacteria</taxon>
        <taxon>Pseudomonadati</taxon>
        <taxon>Pseudomonadota</taxon>
        <taxon>Betaproteobacteria</taxon>
        <taxon>Burkholderiales</taxon>
        <taxon>Burkholderiaceae</taxon>
        <taxon>Caballeronia</taxon>
    </lineage>
</organism>
<dbReference type="PANTHER" id="PTHR46268">
    <property type="entry name" value="STRESS RESPONSE PROTEIN NHAX"/>
    <property type="match status" value="1"/>
</dbReference>
<dbReference type="OrthoDB" id="8547832at2"/>
<evidence type="ECO:0000256" key="1">
    <source>
        <dbReference type="ARBA" id="ARBA00008791"/>
    </source>
</evidence>